<dbReference type="EMBL" id="BAAAVI010000005">
    <property type="protein sequence ID" value="GAA2853037.1"/>
    <property type="molecule type" value="Genomic_DNA"/>
</dbReference>
<organism evidence="3 4">
    <name type="scientific">Streptosporangium fragile</name>
    <dbReference type="NCBI Taxonomy" id="46186"/>
    <lineage>
        <taxon>Bacteria</taxon>
        <taxon>Bacillati</taxon>
        <taxon>Actinomycetota</taxon>
        <taxon>Actinomycetes</taxon>
        <taxon>Streptosporangiales</taxon>
        <taxon>Streptosporangiaceae</taxon>
        <taxon>Streptosporangium</taxon>
    </lineage>
</organism>
<reference evidence="4" key="1">
    <citation type="journal article" date="2019" name="Int. J. Syst. Evol. Microbiol.">
        <title>The Global Catalogue of Microorganisms (GCM) 10K type strain sequencing project: providing services to taxonomists for standard genome sequencing and annotation.</title>
        <authorList>
            <consortium name="The Broad Institute Genomics Platform"/>
            <consortium name="The Broad Institute Genome Sequencing Center for Infectious Disease"/>
            <person name="Wu L."/>
            <person name="Ma J."/>
        </authorList>
    </citation>
    <scope>NUCLEOTIDE SEQUENCE [LARGE SCALE GENOMIC DNA]</scope>
    <source>
        <strain evidence="4">JCM 6242</strain>
    </source>
</reference>
<gene>
    <name evidence="3" type="ORF">GCM10010517_10820</name>
</gene>
<keyword evidence="2 3" id="KW-0808">Transferase</keyword>
<dbReference type="InterPro" id="IPR023606">
    <property type="entry name" value="CoA-Trfase_III_dom_1_sf"/>
</dbReference>
<comment type="caution">
    <text evidence="3">The sequence shown here is derived from an EMBL/GenBank/DDBJ whole genome shotgun (WGS) entry which is preliminary data.</text>
</comment>
<dbReference type="SUPFAM" id="SSF89796">
    <property type="entry name" value="CoA-transferase family III (CaiB/BaiF)"/>
    <property type="match status" value="1"/>
</dbReference>
<dbReference type="Proteomes" id="UP001500831">
    <property type="component" value="Unassembled WGS sequence"/>
</dbReference>
<evidence type="ECO:0000256" key="1">
    <source>
        <dbReference type="ARBA" id="ARBA00008383"/>
    </source>
</evidence>
<proteinExistence type="inferred from homology"/>
<evidence type="ECO:0000313" key="4">
    <source>
        <dbReference type="Proteomes" id="UP001500831"/>
    </source>
</evidence>
<dbReference type="PANTHER" id="PTHR48228:SF6">
    <property type="entry name" value="L-CARNITINE COA-TRANSFERASE"/>
    <property type="match status" value="1"/>
</dbReference>
<keyword evidence="4" id="KW-1185">Reference proteome</keyword>
<dbReference type="RefSeq" id="WP_344968424.1">
    <property type="nucleotide sequence ID" value="NZ_BAAAVI010000005.1"/>
</dbReference>
<dbReference type="PANTHER" id="PTHR48228">
    <property type="entry name" value="SUCCINYL-COA--D-CITRAMALATE COA-TRANSFERASE"/>
    <property type="match status" value="1"/>
</dbReference>
<dbReference type="Gene3D" id="3.30.1540.10">
    <property type="entry name" value="formyl-coa transferase, domain 3"/>
    <property type="match status" value="1"/>
</dbReference>
<dbReference type="GO" id="GO:0016740">
    <property type="term" value="F:transferase activity"/>
    <property type="evidence" value="ECO:0007669"/>
    <property type="project" value="UniProtKB-KW"/>
</dbReference>
<dbReference type="InterPro" id="IPR050509">
    <property type="entry name" value="CoA-transferase_III"/>
</dbReference>
<accession>A0ABP6I7L0</accession>
<dbReference type="Pfam" id="PF02515">
    <property type="entry name" value="CoA_transf_3"/>
    <property type="match status" value="1"/>
</dbReference>
<dbReference type="Gene3D" id="3.40.50.10540">
    <property type="entry name" value="Crotonobetainyl-coa:carnitine coa-transferase, domain 1"/>
    <property type="match status" value="1"/>
</dbReference>
<name>A0ABP6I7L0_9ACTN</name>
<evidence type="ECO:0000256" key="2">
    <source>
        <dbReference type="ARBA" id="ARBA00022679"/>
    </source>
</evidence>
<dbReference type="InterPro" id="IPR044855">
    <property type="entry name" value="CoA-Trfase_III_dom3_sf"/>
</dbReference>
<sequence>MESRESVTAAAPLAGVRVIELGSMYAAPTAGRMLRDFGADVVKVEDPVHGDFARHWQPAHNGLGIGFARLNSGKRSVGVDLRRAEGREIVRQLTRDADVVIENFRPGRLESWGLGYEELSRENPGLVMTRVSGFGQTGPYRERPGFGTVAETASGYAFLNGWPHTPPTAPPFGFADSIAGISAAFGTTMALYRRAVRGTGSEVDVALYEPLMFILGDAVLNYTATGEIMQRHGNASGAASPRGIYRAADGGWLSIAASNQTIAMRLFDAMERPELKTDERYATNTARMANNDSLQEIVIAWVASRPRAEVLAVLEAHEVVAAPVNDSRDITQDAHFAERTLVDLANTVLGKALTPGPILHMKDYPGPAYDGVPAIGEHTYAVLGGELKLSEEALARLTEDGVVSGGSAPADRSDRSS</sequence>
<dbReference type="InterPro" id="IPR003673">
    <property type="entry name" value="CoA-Trfase_fam_III"/>
</dbReference>
<comment type="similarity">
    <text evidence="1">Belongs to the CoA-transferase III family.</text>
</comment>
<protein>
    <submittedName>
        <fullName evidence="3">CoA transferase</fullName>
    </submittedName>
</protein>
<evidence type="ECO:0000313" key="3">
    <source>
        <dbReference type="EMBL" id="GAA2853037.1"/>
    </source>
</evidence>